<feature type="domain" description="DUF3291" evidence="1">
    <location>
        <begin position="7"/>
        <end position="144"/>
    </location>
</feature>
<keyword evidence="3" id="KW-1185">Reference proteome</keyword>
<evidence type="ECO:0000313" key="3">
    <source>
        <dbReference type="Proteomes" id="UP001595993"/>
    </source>
</evidence>
<organism evidence="2 3">
    <name type="scientific">Streptomyces maoxianensis</name>
    <dbReference type="NCBI Taxonomy" id="1459942"/>
    <lineage>
        <taxon>Bacteria</taxon>
        <taxon>Bacillati</taxon>
        <taxon>Actinomycetota</taxon>
        <taxon>Actinomycetes</taxon>
        <taxon>Kitasatosporales</taxon>
        <taxon>Streptomycetaceae</taxon>
        <taxon>Streptomyces</taxon>
    </lineage>
</organism>
<evidence type="ECO:0000259" key="1">
    <source>
        <dbReference type="Pfam" id="PF11695"/>
    </source>
</evidence>
<sequence length="152" mass="17518">MTMTYELAQVNIARLKFPLDSPELKDFVDGLDPVNAVADAADGFVWRLQSDTGNATDVPVFGDEWLIVNLTVWRDTDALTAFMYQGQHRELLGRRYEWFERVQEVMTTLWWVERGHRPTVQEAEESLLHVREHGPTPRAFTLRTSFPPPSAE</sequence>
<gene>
    <name evidence="2" type="ORF">ACFO9E_09870</name>
</gene>
<dbReference type="Proteomes" id="UP001595993">
    <property type="component" value="Unassembled WGS sequence"/>
</dbReference>
<protein>
    <submittedName>
        <fullName evidence="2">DUF3291 domain-containing protein</fullName>
    </submittedName>
</protein>
<accession>A0ABV9G6B1</accession>
<comment type="caution">
    <text evidence="2">The sequence shown here is derived from an EMBL/GenBank/DDBJ whole genome shotgun (WGS) entry which is preliminary data.</text>
</comment>
<dbReference type="EMBL" id="JBHSFE010000008">
    <property type="protein sequence ID" value="MFC4608124.1"/>
    <property type="molecule type" value="Genomic_DNA"/>
</dbReference>
<proteinExistence type="predicted"/>
<name>A0ABV9G6B1_9ACTN</name>
<dbReference type="InterPro" id="IPR021708">
    <property type="entry name" value="DUF3291"/>
</dbReference>
<reference evidence="3" key="1">
    <citation type="journal article" date="2019" name="Int. J. Syst. Evol. Microbiol.">
        <title>The Global Catalogue of Microorganisms (GCM) 10K type strain sequencing project: providing services to taxonomists for standard genome sequencing and annotation.</title>
        <authorList>
            <consortium name="The Broad Institute Genomics Platform"/>
            <consortium name="The Broad Institute Genome Sequencing Center for Infectious Disease"/>
            <person name="Wu L."/>
            <person name="Ma J."/>
        </authorList>
    </citation>
    <scope>NUCLEOTIDE SEQUENCE [LARGE SCALE GENOMIC DNA]</scope>
    <source>
        <strain evidence="3">CGMCC 4.7139</strain>
    </source>
</reference>
<dbReference type="SUPFAM" id="SSF54909">
    <property type="entry name" value="Dimeric alpha+beta barrel"/>
    <property type="match status" value="1"/>
</dbReference>
<dbReference type="Pfam" id="PF11695">
    <property type="entry name" value="DUF3291"/>
    <property type="match status" value="1"/>
</dbReference>
<evidence type="ECO:0000313" key="2">
    <source>
        <dbReference type="EMBL" id="MFC4608124.1"/>
    </source>
</evidence>
<dbReference type="InterPro" id="IPR011008">
    <property type="entry name" value="Dimeric_a/b-barrel"/>
</dbReference>
<dbReference type="RefSeq" id="WP_381193356.1">
    <property type="nucleotide sequence ID" value="NZ_JBHSFE010000008.1"/>
</dbReference>